<sequence length="118" mass="13074">MTSYFSTPVSSPTDEDQPYTIIIICGSQTDKLATINGLVTQFIKDNGLPYYQGDVSGGTSTWYYGGVDQRRAVFRQLRDFVAANGFKHTESADEGHLFHPSNQISVSLPQRIGQGPRR</sequence>
<name>A0AAJ0CIJ9_9HYPO</name>
<proteinExistence type="predicted"/>
<gene>
    <name evidence="1" type="ORF">QQS21_009798</name>
</gene>
<comment type="caution">
    <text evidence="1">The sequence shown here is derived from an EMBL/GenBank/DDBJ whole genome shotgun (WGS) entry which is preliminary data.</text>
</comment>
<organism evidence="1 2">
    <name type="scientific">Conoideocrella luteorostrata</name>
    <dbReference type="NCBI Taxonomy" id="1105319"/>
    <lineage>
        <taxon>Eukaryota</taxon>
        <taxon>Fungi</taxon>
        <taxon>Dikarya</taxon>
        <taxon>Ascomycota</taxon>
        <taxon>Pezizomycotina</taxon>
        <taxon>Sordariomycetes</taxon>
        <taxon>Hypocreomycetidae</taxon>
        <taxon>Hypocreales</taxon>
        <taxon>Clavicipitaceae</taxon>
        <taxon>Conoideocrella</taxon>
    </lineage>
</organism>
<protein>
    <submittedName>
        <fullName evidence="1">Uncharacterized protein</fullName>
    </submittedName>
</protein>
<dbReference type="AlphaFoldDB" id="A0AAJ0CIJ9"/>
<dbReference type="Proteomes" id="UP001251528">
    <property type="component" value="Unassembled WGS sequence"/>
</dbReference>
<reference evidence="1" key="1">
    <citation type="submission" date="2023-06" db="EMBL/GenBank/DDBJ databases">
        <title>Conoideocrella luteorostrata (Hypocreales: Clavicipitaceae), a potential biocontrol fungus for elongate hemlock scale in United States Christmas tree production areas.</title>
        <authorList>
            <person name="Barrett H."/>
            <person name="Lovett B."/>
            <person name="Macias A.M."/>
            <person name="Stajich J.E."/>
            <person name="Kasson M.T."/>
        </authorList>
    </citation>
    <scope>NUCLEOTIDE SEQUENCE</scope>
    <source>
        <strain evidence="1">ARSEF 14590</strain>
    </source>
</reference>
<evidence type="ECO:0000313" key="2">
    <source>
        <dbReference type="Proteomes" id="UP001251528"/>
    </source>
</evidence>
<keyword evidence="2" id="KW-1185">Reference proteome</keyword>
<dbReference type="EMBL" id="JASWJB010000263">
    <property type="protein sequence ID" value="KAK2592488.1"/>
    <property type="molecule type" value="Genomic_DNA"/>
</dbReference>
<evidence type="ECO:0000313" key="1">
    <source>
        <dbReference type="EMBL" id="KAK2592488.1"/>
    </source>
</evidence>
<accession>A0AAJ0CIJ9</accession>